<feature type="region of interest" description="Disordered" evidence="5">
    <location>
        <begin position="248"/>
        <end position="275"/>
    </location>
</feature>
<feature type="compositionally biased region" description="Low complexity" evidence="5">
    <location>
        <begin position="115"/>
        <end position="125"/>
    </location>
</feature>
<keyword evidence="8" id="KW-1185">Reference proteome</keyword>
<dbReference type="PROSITE" id="PS50178">
    <property type="entry name" value="ZF_FYVE"/>
    <property type="match status" value="1"/>
</dbReference>
<sequence length="665" mass="72913">MTALHSVAKTPAIKEEEEDGDERAGGGMPLGPKNHDYRGMDGDGDGEGDADTVTSPITFEKQKVVPRTSAHSEQSILSSISLKSMVNQHRQQEGSTGAGAGAGTGTVNGTGTGNGSTTASHSHSAFVDRKQQIQSPAMVSILRKSCTEENVRSSHSSQAGDGMGDGRNPSSGKEIGRRLPFTDDQRSNPELDPTRDVVDAARNKKKSKAVFSEPENDADEDDEVRQKNLTTQALRKLSSFKMNASSNLRLSSDTRARESSSSSTSSVSSSSASVPKTEYIADKLTTTNSNSMTQLRFGNKNVIIDSVNHAAAAKPPHQQMLRKPSLEFLPQPASTSNLNFNSNRNKSTVRQINNPKKPLYIPAVLRKVSETNITNDDLLNATLSSYYKKASNLDNNLSPKAPQSASAQNANNLRIISSQSSVQSNTSSILENYKNKISSYLFPNSIPNNNRINLIPTISNRNSSRVNPPTMDHWIPDSKRNSCRYCHKPFTLWERKHHCRHCGDIFCQNHLRHWLYLDSQANFIMINELSRGGLNDGGTLCKICDDCLVEYENLSSSNPSANETNNNNSNNGNSDGADNEDESDNRKKVRNYYKNRQMNSLFRPRKGAPAQPHAGVDQDTITPIQVRSYEDDTENENAGEEEEEGNDVLGSVIGSVPANWNWSSF</sequence>
<dbReference type="EMBL" id="CP049004">
    <property type="protein sequence ID" value="QID85055.1"/>
    <property type="molecule type" value="Genomic_DNA"/>
</dbReference>
<proteinExistence type="predicted"/>
<dbReference type="CDD" id="cd15760">
    <property type="entry name" value="FYVE_scVPS27p_like"/>
    <property type="match status" value="1"/>
</dbReference>
<keyword evidence="3" id="KW-0862">Zinc</keyword>
<dbReference type="GO" id="GO:0098588">
    <property type="term" value="C:bounding membrane of organelle"/>
    <property type="evidence" value="ECO:0007669"/>
    <property type="project" value="UniProtKB-ARBA"/>
</dbReference>
<dbReference type="Pfam" id="PF01363">
    <property type="entry name" value="FYVE"/>
    <property type="match status" value="1"/>
</dbReference>
<dbReference type="InterPro" id="IPR011011">
    <property type="entry name" value="Znf_FYVE_PHD"/>
</dbReference>
<organism evidence="7 8">
    <name type="scientific">Saccharomyces pastorianus</name>
    <name type="common">Lager yeast</name>
    <name type="synonym">Saccharomyces cerevisiae x Saccharomyces eubayanus</name>
    <dbReference type="NCBI Taxonomy" id="27292"/>
    <lineage>
        <taxon>Eukaryota</taxon>
        <taxon>Fungi</taxon>
        <taxon>Dikarya</taxon>
        <taxon>Ascomycota</taxon>
        <taxon>Saccharomycotina</taxon>
        <taxon>Saccharomycetes</taxon>
        <taxon>Saccharomycetales</taxon>
        <taxon>Saccharomycetaceae</taxon>
        <taxon>Saccharomyces</taxon>
    </lineage>
</organism>
<feature type="region of interest" description="Disordered" evidence="5">
    <location>
        <begin position="555"/>
        <end position="585"/>
    </location>
</feature>
<accession>A0A6C1E7C5</accession>
<dbReference type="AlphaFoldDB" id="A0A6C1E7C5"/>
<evidence type="ECO:0000313" key="8">
    <source>
        <dbReference type="Proteomes" id="UP000501346"/>
    </source>
</evidence>
<evidence type="ECO:0000256" key="3">
    <source>
        <dbReference type="ARBA" id="ARBA00022833"/>
    </source>
</evidence>
<dbReference type="OrthoDB" id="10018316at2759"/>
<feature type="compositionally biased region" description="Acidic residues" evidence="5">
    <location>
        <begin position="631"/>
        <end position="646"/>
    </location>
</feature>
<dbReference type="InterPro" id="IPR017455">
    <property type="entry name" value="Znf_FYVE-rel"/>
</dbReference>
<feature type="compositionally biased region" description="Acidic residues" evidence="5">
    <location>
        <begin position="214"/>
        <end position="223"/>
    </location>
</feature>
<dbReference type="SMART" id="SM00064">
    <property type="entry name" value="FYVE"/>
    <property type="match status" value="1"/>
</dbReference>
<evidence type="ECO:0000256" key="1">
    <source>
        <dbReference type="ARBA" id="ARBA00022723"/>
    </source>
</evidence>
<dbReference type="SUPFAM" id="SSF57903">
    <property type="entry name" value="FYVE/PHD zinc finger"/>
    <property type="match status" value="1"/>
</dbReference>
<dbReference type="GO" id="GO:0008270">
    <property type="term" value="F:zinc ion binding"/>
    <property type="evidence" value="ECO:0007669"/>
    <property type="project" value="UniProtKB-KW"/>
</dbReference>
<dbReference type="PANTHER" id="PTHR23164:SF30">
    <property type="entry name" value="EARLY ENDOSOME ANTIGEN 1"/>
    <property type="match status" value="1"/>
</dbReference>
<protein>
    <submittedName>
        <fullName evidence="7">Zn finger protein</fullName>
    </submittedName>
</protein>
<feature type="compositionally biased region" description="Polar residues" evidence="5">
    <location>
        <begin position="69"/>
        <end position="89"/>
    </location>
</feature>
<name>A0A6C1E7C5_SACPS</name>
<dbReference type="Proteomes" id="UP000501346">
    <property type="component" value="Chromosome SeVII-ScVII"/>
</dbReference>
<evidence type="ECO:0000259" key="6">
    <source>
        <dbReference type="PROSITE" id="PS50178"/>
    </source>
</evidence>
<evidence type="ECO:0000256" key="4">
    <source>
        <dbReference type="PROSITE-ProRule" id="PRU00091"/>
    </source>
</evidence>
<dbReference type="Gene3D" id="3.30.40.10">
    <property type="entry name" value="Zinc/RING finger domain, C3HC4 (zinc finger)"/>
    <property type="match status" value="1"/>
</dbReference>
<dbReference type="PANTHER" id="PTHR23164">
    <property type="entry name" value="EARLY ENDOSOME ANTIGEN 1"/>
    <property type="match status" value="1"/>
</dbReference>
<feature type="region of interest" description="Disordered" evidence="5">
    <location>
        <begin position="146"/>
        <end position="226"/>
    </location>
</feature>
<feature type="domain" description="FYVE-type" evidence="6">
    <location>
        <begin position="477"/>
        <end position="552"/>
    </location>
</feature>
<feature type="region of interest" description="Disordered" evidence="5">
    <location>
        <begin position="1"/>
        <end position="132"/>
    </location>
</feature>
<feature type="compositionally biased region" description="Low complexity" evidence="5">
    <location>
        <begin position="555"/>
        <end position="576"/>
    </location>
</feature>
<feature type="compositionally biased region" description="Low complexity" evidence="5">
    <location>
        <begin position="259"/>
        <end position="274"/>
    </location>
</feature>
<gene>
    <name evidence="7" type="primary">PIB2_2</name>
    <name evidence="7" type="ORF">GRS66_007604</name>
</gene>
<keyword evidence="2 4" id="KW-0863">Zinc-finger</keyword>
<evidence type="ECO:0000256" key="2">
    <source>
        <dbReference type="ARBA" id="ARBA00022771"/>
    </source>
</evidence>
<evidence type="ECO:0000313" key="7">
    <source>
        <dbReference type="EMBL" id="QID85055.1"/>
    </source>
</evidence>
<feature type="compositionally biased region" description="Gly residues" evidence="5">
    <location>
        <begin position="96"/>
        <end position="114"/>
    </location>
</feature>
<reference evidence="7 8" key="1">
    <citation type="journal article" date="2019" name="BMC Genomics">
        <title>Chromosome level assembly and comparative genome analysis confirm lager-brewing yeasts originated from a single hybridization.</title>
        <authorList>
            <person name="Salazar A.N."/>
            <person name="Gorter de Vries A.R."/>
            <person name="van den Broek M."/>
            <person name="Brouwers N."/>
            <person name="de la Torre Cortes P."/>
            <person name="Kuijpers N.G.A."/>
            <person name="Daran J.G."/>
            <person name="Abeel T."/>
        </authorList>
    </citation>
    <scope>NUCLEOTIDE SEQUENCE [LARGE SCALE GENOMIC DNA]</scope>
    <source>
        <strain evidence="7 8">CBS 1483</strain>
    </source>
</reference>
<evidence type="ECO:0000256" key="5">
    <source>
        <dbReference type="SAM" id="MobiDB-lite"/>
    </source>
</evidence>
<dbReference type="InterPro" id="IPR000306">
    <property type="entry name" value="Znf_FYVE"/>
</dbReference>
<dbReference type="GO" id="GO:0032266">
    <property type="term" value="F:phosphatidylinositol-3-phosphate binding"/>
    <property type="evidence" value="ECO:0007669"/>
    <property type="project" value="UniProtKB-ARBA"/>
</dbReference>
<feature type="compositionally biased region" description="Basic and acidic residues" evidence="5">
    <location>
        <begin position="174"/>
        <end position="202"/>
    </location>
</feature>
<dbReference type="InterPro" id="IPR013083">
    <property type="entry name" value="Znf_RING/FYVE/PHD"/>
</dbReference>
<keyword evidence="1" id="KW-0479">Metal-binding</keyword>
<feature type="region of interest" description="Disordered" evidence="5">
    <location>
        <begin position="598"/>
        <end position="654"/>
    </location>
</feature>